<accession>A0A2R6Y0H9</accession>
<dbReference type="Gene3D" id="3.90.850.10">
    <property type="entry name" value="Fumarylacetoacetase-like, C-terminal domain"/>
    <property type="match status" value="1"/>
</dbReference>
<dbReference type="InterPro" id="IPR036663">
    <property type="entry name" value="Fumarylacetoacetase_C_sf"/>
</dbReference>
<protein>
    <submittedName>
        <fullName evidence="3">4-oxalocrotonate decarboxylase</fullName>
    </submittedName>
</protein>
<organism evidence="3 4">
    <name type="scientific">Candidatus Carbonibacillus altaicus</name>
    <dbReference type="NCBI Taxonomy" id="2163959"/>
    <lineage>
        <taxon>Bacteria</taxon>
        <taxon>Bacillati</taxon>
        <taxon>Bacillota</taxon>
        <taxon>Bacilli</taxon>
        <taxon>Bacillales</taxon>
        <taxon>Candidatus Carbonibacillus</taxon>
    </lineage>
</organism>
<dbReference type="AlphaFoldDB" id="A0A2R6Y0H9"/>
<feature type="domain" description="Fumarylacetoacetase-like C-terminal" evidence="2">
    <location>
        <begin position="99"/>
        <end position="254"/>
    </location>
</feature>
<dbReference type="Proteomes" id="UP000244338">
    <property type="component" value="Unassembled WGS sequence"/>
</dbReference>
<dbReference type="PANTHER" id="PTHR30143:SF0">
    <property type="entry name" value="2-KETO-4-PENTENOATE HYDRATASE"/>
    <property type="match status" value="1"/>
</dbReference>
<dbReference type="SUPFAM" id="SSF56529">
    <property type="entry name" value="FAH"/>
    <property type="match status" value="1"/>
</dbReference>
<dbReference type="PANTHER" id="PTHR30143">
    <property type="entry name" value="ACID HYDRATASE"/>
    <property type="match status" value="1"/>
</dbReference>
<keyword evidence="1" id="KW-0456">Lyase</keyword>
<proteinExistence type="predicted"/>
<gene>
    <name evidence="3" type="ORF">BSOLF_0615</name>
</gene>
<dbReference type="Pfam" id="PF01557">
    <property type="entry name" value="FAA_hydrolase"/>
    <property type="match status" value="1"/>
</dbReference>
<sequence>MENLNRLAEQLYEGEMNKQAIRPLTEDVPDLTIDDAYRIQLLNIERKLEKGARIVGKKIGLTSRAMQTMLGVDQPDYGHLLDDMRLKIGEKADWGKLFQPKVEGELAFILKKRLIGPGLNYVDVLNAVEAVIPSIEVVDSRIKDWKIKLADTVADNASSGLFLLGETHHLVSERDLSRMGMSLYKNGELIHTGVGAAALGHPLYAVTWLANFLGRFDIALEAGEVILSGALTAAVDARPGDMFEVVFEGWETLRLAF</sequence>
<dbReference type="InterPro" id="IPR011234">
    <property type="entry name" value="Fumarylacetoacetase-like_C"/>
</dbReference>
<dbReference type="GO" id="GO:0005737">
    <property type="term" value="C:cytoplasm"/>
    <property type="evidence" value="ECO:0007669"/>
    <property type="project" value="TreeGrafter"/>
</dbReference>
<evidence type="ECO:0000259" key="2">
    <source>
        <dbReference type="Pfam" id="PF01557"/>
    </source>
</evidence>
<dbReference type="GO" id="GO:0008684">
    <property type="term" value="F:2-oxopent-4-enoate hydratase activity"/>
    <property type="evidence" value="ECO:0007669"/>
    <property type="project" value="TreeGrafter"/>
</dbReference>
<evidence type="ECO:0000313" key="3">
    <source>
        <dbReference type="EMBL" id="PTQ56188.1"/>
    </source>
</evidence>
<dbReference type="EMBL" id="PEBX01000040">
    <property type="protein sequence ID" value="PTQ56188.1"/>
    <property type="molecule type" value="Genomic_DNA"/>
</dbReference>
<reference evidence="4" key="1">
    <citation type="journal article" date="2018" name="Sci. Rep.">
        <title>Lignite coal burning seam in the remote Altai Mountains harbors a hydrogen-driven thermophilic microbial community.</title>
        <authorList>
            <person name="Kadnikov V.V."/>
            <person name="Mardanov A.V."/>
            <person name="Ivasenko D.A."/>
            <person name="Antsiferov D.V."/>
            <person name="Beletsky A.V."/>
            <person name="Karnachuk O.V."/>
            <person name="Ravin N.V."/>
        </authorList>
    </citation>
    <scope>NUCLEOTIDE SEQUENCE [LARGE SCALE GENOMIC DNA]</scope>
</reference>
<comment type="caution">
    <text evidence="3">The sequence shown here is derived from an EMBL/GenBank/DDBJ whole genome shotgun (WGS) entry which is preliminary data.</text>
</comment>
<evidence type="ECO:0000256" key="1">
    <source>
        <dbReference type="ARBA" id="ARBA00023239"/>
    </source>
</evidence>
<name>A0A2R6Y0H9_9BACL</name>
<dbReference type="InterPro" id="IPR050772">
    <property type="entry name" value="Hydratase-Decarb/MhpD_sf"/>
</dbReference>
<evidence type="ECO:0000313" key="4">
    <source>
        <dbReference type="Proteomes" id="UP000244338"/>
    </source>
</evidence>